<feature type="region of interest" description="Disordered" evidence="1">
    <location>
        <begin position="139"/>
        <end position="161"/>
    </location>
</feature>
<dbReference type="EMBL" id="BSXT01000616">
    <property type="protein sequence ID" value="GMF31086.1"/>
    <property type="molecule type" value="Genomic_DNA"/>
</dbReference>
<protein>
    <submittedName>
        <fullName evidence="2">Unnamed protein product</fullName>
    </submittedName>
</protein>
<name>A0A9W6UCL2_9STRA</name>
<sequence length="182" mass="19616">MFRGFGNGTDAAMGFALWERDHWVPTRVVEACLEVAYRALEDAFDEASRRTLRSSVDAAKGHGLADVRERAQRSERLSACPTSLQHDGCTVQSVLSSVRPVGFSHDAVRCRVVLDPSLDPHEISTSWLQVLSAPSSPDKSASGVSLLPTGPGHRSLHGPTSDDQLRLLVKVATAASDIVTEI</sequence>
<keyword evidence="3" id="KW-1185">Reference proteome</keyword>
<evidence type="ECO:0000256" key="1">
    <source>
        <dbReference type="SAM" id="MobiDB-lite"/>
    </source>
</evidence>
<evidence type="ECO:0000313" key="2">
    <source>
        <dbReference type="EMBL" id="GMF31086.1"/>
    </source>
</evidence>
<organism evidence="2 3">
    <name type="scientific">Phytophthora fragariaefolia</name>
    <dbReference type="NCBI Taxonomy" id="1490495"/>
    <lineage>
        <taxon>Eukaryota</taxon>
        <taxon>Sar</taxon>
        <taxon>Stramenopiles</taxon>
        <taxon>Oomycota</taxon>
        <taxon>Peronosporomycetes</taxon>
        <taxon>Peronosporales</taxon>
        <taxon>Peronosporaceae</taxon>
        <taxon>Phytophthora</taxon>
    </lineage>
</organism>
<proteinExistence type="predicted"/>
<accession>A0A9W6UCL2</accession>
<dbReference type="AlphaFoldDB" id="A0A9W6UCL2"/>
<evidence type="ECO:0000313" key="3">
    <source>
        <dbReference type="Proteomes" id="UP001165121"/>
    </source>
</evidence>
<gene>
    <name evidence="2" type="ORF">Pfra01_000703200</name>
</gene>
<reference evidence="2" key="1">
    <citation type="submission" date="2023-04" db="EMBL/GenBank/DDBJ databases">
        <title>Phytophthora fragariaefolia NBRC 109709.</title>
        <authorList>
            <person name="Ichikawa N."/>
            <person name="Sato H."/>
            <person name="Tonouchi N."/>
        </authorList>
    </citation>
    <scope>NUCLEOTIDE SEQUENCE</scope>
    <source>
        <strain evidence="2">NBRC 109709</strain>
    </source>
</reference>
<dbReference type="Proteomes" id="UP001165121">
    <property type="component" value="Unassembled WGS sequence"/>
</dbReference>
<comment type="caution">
    <text evidence="2">The sequence shown here is derived from an EMBL/GenBank/DDBJ whole genome shotgun (WGS) entry which is preliminary data.</text>
</comment>